<reference evidence="5" key="1">
    <citation type="submission" date="2015-04" db="UniProtKB">
        <authorList>
            <consortium name="EnsemblPlants"/>
        </authorList>
    </citation>
    <scope>IDENTIFICATION</scope>
</reference>
<dbReference type="GO" id="GO:0004061">
    <property type="term" value="F:arylformamidase activity"/>
    <property type="evidence" value="ECO:0007669"/>
    <property type="project" value="InterPro"/>
</dbReference>
<keyword evidence="3" id="KW-0964">Secreted</keyword>
<reference evidence="5" key="2">
    <citation type="submission" date="2018-05" db="EMBL/GenBank/DDBJ databases">
        <title>OmerRS3 (Oryza meridionalis Reference Sequence Version 3).</title>
        <authorList>
            <person name="Zhang J."/>
            <person name="Kudrna D."/>
            <person name="Lee S."/>
            <person name="Talag J."/>
            <person name="Welchert J."/>
            <person name="Wing R.A."/>
        </authorList>
    </citation>
    <scope>NUCLEOTIDE SEQUENCE [LARGE SCALE GENOMIC DNA]</scope>
    <source>
        <strain evidence="5">cv. OR44</strain>
    </source>
</reference>
<evidence type="ECO:0000256" key="3">
    <source>
        <dbReference type="ARBA" id="ARBA00022530"/>
    </source>
</evidence>
<dbReference type="Pfam" id="PF04199">
    <property type="entry name" value="Cyclase"/>
    <property type="match status" value="1"/>
</dbReference>
<dbReference type="Gene3D" id="3.50.30.50">
    <property type="entry name" value="Putative cyclase"/>
    <property type="match status" value="1"/>
</dbReference>
<dbReference type="GO" id="GO:0019441">
    <property type="term" value="P:L-tryptophan catabolic process to kynurenine"/>
    <property type="evidence" value="ECO:0007669"/>
    <property type="project" value="InterPro"/>
</dbReference>
<evidence type="ECO:0000313" key="5">
    <source>
        <dbReference type="EnsemblPlants" id="OMERI02G07640.1"/>
    </source>
</evidence>
<comment type="subcellular location">
    <subcellularLocation>
        <location evidence="1">Secreted</location>
        <location evidence="1">Extracellular space</location>
        <location evidence="1">Extracellular matrix</location>
    </subcellularLocation>
</comment>
<keyword evidence="4" id="KW-0732">Signal</keyword>
<dbReference type="EnsemblPlants" id="OMERI02G07640.1">
    <property type="protein sequence ID" value="OMERI02G07640.1"/>
    <property type="gene ID" value="OMERI02G07640"/>
</dbReference>
<comment type="similarity">
    <text evidence="2">Belongs to the Cyclase 1 superfamily.</text>
</comment>
<evidence type="ECO:0000256" key="4">
    <source>
        <dbReference type="SAM" id="SignalP"/>
    </source>
</evidence>
<dbReference type="HOGENOM" id="CLU_030671_4_2_1"/>
<keyword evidence="3" id="KW-0272">Extracellular matrix</keyword>
<keyword evidence="6" id="KW-1185">Reference proteome</keyword>
<sequence>MAASRLPLLLAVVAARQALPAAGSDAHPGYDGAEDTCGVPAAAAAAAGRMEEYGGGRILDITHAYRADLPAFAPGAVTGPVVRLKDSMANGTLYNLSELKMECHMGTHVDAPGHMNQGHFAAGLDVDKLDLDLLNVKCVIFITICRR</sequence>
<organism evidence="5">
    <name type="scientific">Oryza meridionalis</name>
    <dbReference type="NCBI Taxonomy" id="40149"/>
    <lineage>
        <taxon>Eukaryota</taxon>
        <taxon>Viridiplantae</taxon>
        <taxon>Streptophyta</taxon>
        <taxon>Embryophyta</taxon>
        <taxon>Tracheophyta</taxon>
        <taxon>Spermatophyta</taxon>
        <taxon>Magnoliopsida</taxon>
        <taxon>Liliopsida</taxon>
        <taxon>Poales</taxon>
        <taxon>Poaceae</taxon>
        <taxon>BOP clade</taxon>
        <taxon>Oryzoideae</taxon>
        <taxon>Oryzeae</taxon>
        <taxon>Oryzinae</taxon>
        <taxon>Oryza</taxon>
    </lineage>
</organism>
<dbReference type="STRING" id="40149.A0A0E0CGY6"/>
<feature type="signal peptide" evidence="4">
    <location>
        <begin position="1"/>
        <end position="18"/>
    </location>
</feature>
<dbReference type="SUPFAM" id="SSF102198">
    <property type="entry name" value="Putative cyclase"/>
    <property type="match status" value="1"/>
</dbReference>
<dbReference type="InterPro" id="IPR037175">
    <property type="entry name" value="KFase_sf"/>
</dbReference>
<evidence type="ECO:0000256" key="1">
    <source>
        <dbReference type="ARBA" id="ARBA00004498"/>
    </source>
</evidence>
<dbReference type="Proteomes" id="UP000008021">
    <property type="component" value="Chromosome 2"/>
</dbReference>
<dbReference type="PANTHER" id="PTHR31118">
    <property type="entry name" value="CYCLASE-LIKE PROTEIN 2"/>
    <property type="match status" value="1"/>
</dbReference>
<dbReference type="AlphaFoldDB" id="A0A0E0CGY6"/>
<accession>A0A0E0CGY6</accession>
<dbReference type="PANTHER" id="PTHR31118:SF27">
    <property type="entry name" value="CYCLASE-LIKE PROTEIN 1"/>
    <property type="match status" value="1"/>
</dbReference>
<proteinExistence type="inferred from homology"/>
<feature type="chain" id="PRO_5002355799" description="Cyclase family protein" evidence="4">
    <location>
        <begin position="19"/>
        <end position="147"/>
    </location>
</feature>
<protein>
    <recommendedName>
        <fullName evidence="7">Cyclase family protein</fullName>
    </recommendedName>
</protein>
<evidence type="ECO:0000256" key="2">
    <source>
        <dbReference type="ARBA" id="ARBA00007865"/>
    </source>
</evidence>
<name>A0A0E0CGY6_9ORYZ</name>
<dbReference type="InterPro" id="IPR007325">
    <property type="entry name" value="KFase/CYL"/>
</dbReference>
<evidence type="ECO:0008006" key="7">
    <source>
        <dbReference type="Google" id="ProtNLM"/>
    </source>
</evidence>
<dbReference type="Gramene" id="OMERI02G07640.1">
    <property type="protein sequence ID" value="OMERI02G07640.1"/>
    <property type="gene ID" value="OMERI02G07640"/>
</dbReference>
<evidence type="ECO:0000313" key="6">
    <source>
        <dbReference type="Proteomes" id="UP000008021"/>
    </source>
</evidence>